<evidence type="ECO:0000256" key="5">
    <source>
        <dbReference type="ARBA" id="ARBA00022659"/>
    </source>
</evidence>
<dbReference type="GO" id="GO:0008201">
    <property type="term" value="F:heparin binding"/>
    <property type="evidence" value="ECO:0007669"/>
    <property type="project" value="UniProtKB-KW"/>
</dbReference>
<feature type="domain" description="Sushi" evidence="15">
    <location>
        <begin position="160"/>
        <end position="221"/>
    </location>
</feature>
<evidence type="ECO:0000256" key="14">
    <source>
        <dbReference type="SAM" id="MobiDB-lite"/>
    </source>
</evidence>
<reference evidence="17" key="1">
    <citation type="submission" date="2025-08" db="UniProtKB">
        <authorList>
            <consortium name="RefSeq"/>
        </authorList>
    </citation>
    <scope>IDENTIFICATION</scope>
    <source>
        <tissue evidence="17">Blood</tissue>
    </source>
</reference>
<accession>A0A6P9C871</accession>
<dbReference type="Proteomes" id="UP001652622">
    <property type="component" value="Unplaced"/>
</dbReference>
<dbReference type="Pfam" id="PF00084">
    <property type="entry name" value="Sushi"/>
    <property type="match status" value="3"/>
</dbReference>
<name>A0A6P9C871_PANGU</name>
<feature type="region of interest" description="Disordered" evidence="14">
    <location>
        <begin position="48"/>
        <end position="68"/>
    </location>
</feature>
<dbReference type="PROSITE" id="PS50923">
    <property type="entry name" value="SUSHI"/>
    <property type="match status" value="3"/>
</dbReference>
<dbReference type="SUPFAM" id="SSF57535">
    <property type="entry name" value="Complement control module/SCR domain"/>
    <property type="match status" value="4"/>
</dbReference>
<dbReference type="CDD" id="cd00033">
    <property type="entry name" value="CCP"/>
    <property type="match status" value="3"/>
</dbReference>
<evidence type="ECO:0000313" key="16">
    <source>
        <dbReference type="Proteomes" id="UP001652622"/>
    </source>
</evidence>
<sequence length="430" mass="48059">MQLYQACKAESFCSSPFRRESQVNPYSTQESSVVTPFLSPLPSIGLAQTTASRSSPLEGSPPSLPHPEDSQGTSCVLCDTMSGLASMLLLMLLLSCQISEGSKHVEARNITETNCPSRKKNFAVRTGHVCQRSCERRQCSKTRKCECDGKCGLSCISPALRCPWPVTVDNAETHLAQESHVFGDFMTVTCQSGYRIPDGQEMSVSRCQGDGKWSVTPRCEEVFTFANVCKPPPEIENGYHENGPYTIGKEVLYTCKSGYWLQGSNSLRCQENEEWSDSAPTCHPVTCSRPPNIAQSTLVAVHQSEYPVGTIIYYLCQKDFFLDGSNRVICLKNGTWSHLPYCRARCPIIAQRSRMIYNGHKVWAYEIPNGFVHHGETVTFFCRSQNKTCNFEAESRCFDGVLKIPDCYDEPTYLQYHLFPKRVVSEIGAC</sequence>
<feature type="domain" description="Sushi" evidence="15">
    <location>
        <begin position="227"/>
        <end position="284"/>
    </location>
</feature>
<dbReference type="InParanoid" id="A0A6P9C871"/>
<evidence type="ECO:0000256" key="8">
    <source>
        <dbReference type="ARBA" id="ARBA00022737"/>
    </source>
</evidence>
<keyword evidence="4" id="KW-0964">Secreted</keyword>
<dbReference type="InterPro" id="IPR035976">
    <property type="entry name" value="Sushi/SCR/CCP_sf"/>
</dbReference>
<dbReference type="GeneID" id="117666865"/>
<dbReference type="OMA" id="YCRARCL"/>
<keyword evidence="6" id="KW-0358">Heparin-binding</keyword>
<comment type="function">
    <text evidence="1">Binds to various kinds of negatively charged substances such as heparin, phospholipids, and dextran sulfate. May prevent activation of the intrinsic blood coagulation cascade by binding to phospholipids on the surface of damaged cells.</text>
</comment>
<dbReference type="SMART" id="SM00032">
    <property type="entry name" value="CCP"/>
    <property type="match status" value="3"/>
</dbReference>
<evidence type="ECO:0000313" key="17">
    <source>
        <dbReference type="RefSeq" id="XP_034275761.1"/>
    </source>
</evidence>
<dbReference type="FunFam" id="2.10.70.10:FF:000014">
    <property type="entry name" value="Membrane cofactor protein"/>
    <property type="match status" value="1"/>
</dbReference>
<evidence type="ECO:0000256" key="1">
    <source>
        <dbReference type="ARBA" id="ARBA00003651"/>
    </source>
</evidence>
<evidence type="ECO:0000256" key="3">
    <source>
        <dbReference type="ARBA" id="ARBA00020104"/>
    </source>
</evidence>
<proteinExistence type="predicted"/>
<comment type="caution">
    <text evidence="13">Lacks conserved residue(s) required for the propagation of feature annotation.</text>
</comment>
<feature type="disulfide bond" evidence="13">
    <location>
        <begin position="255"/>
        <end position="282"/>
    </location>
</feature>
<evidence type="ECO:0000256" key="12">
    <source>
        <dbReference type="ARBA" id="ARBA00033414"/>
    </source>
</evidence>
<keyword evidence="16" id="KW-1185">Reference proteome</keyword>
<dbReference type="AlphaFoldDB" id="A0A6P9C871"/>
<evidence type="ECO:0000256" key="6">
    <source>
        <dbReference type="ARBA" id="ARBA00022674"/>
    </source>
</evidence>
<feature type="compositionally biased region" description="Low complexity" evidence="14">
    <location>
        <begin position="52"/>
        <end position="61"/>
    </location>
</feature>
<evidence type="ECO:0000256" key="7">
    <source>
        <dbReference type="ARBA" id="ARBA00022729"/>
    </source>
</evidence>
<dbReference type="InterPro" id="IPR015104">
    <property type="entry name" value="Sushi_2"/>
</dbReference>
<keyword evidence="5 13" id="KW-0768">Sushi</keyword>
<dbReference type="PANTHER" id="PTHR19325:SF502">
    <property type="entry name" value="BETA-2-GLYCOPROTEIN 1"/>
    <property type="match status" value="1"/>
</dbReference>
<evidence type="ECO:0000256" key="2">
    <source>
        <dbReference type="ARBA" id="ARBA00004613"/>
    </source>
</evidence>
<keyword evidence="9 13" id="KW-1015">Disulfide bond</keyword>
<gene>
    <name evidence="17" type="primary">LOC117666865</name>
</gene>
<dbReference type="InterPro" id="IPR000436">
    <property type="entry name" value="Sushi_SCR_CCP_dom"/>
</dbReference>
<comment type="subcellular location">
    <subcellularLocation>
        <location evidence="2">Secreted</location>
    </subcellularLocation>
</comment>
<dbReference type="Gene3D" id="2.10.70.10">
    <property type="entry name" value="Complement Module, domain 1"/>
    <property type="match status" value="4"/>
</dbReference>
<feature type="disulfide bond" evidence="13">
    <location>
        <begin position="287"/>
        <end position="330"/>
    </location>
</feature>
<dbReference type="Pfam" id="PF09014">
    <property type="entry name" value="Sushi_2"/>
    <property type="match status" value="1"/>
</dbReference>
<keyword evidence="8" id="KW-0677">Repeat</keyword>
<feature type="domain" description="Sushi" evidence="15">
    <location>
        <begin position="285"/>
        <end position="344"/>
    </location>
</feature>
<evidence type="ECO:0000256" key="9">
    <source>
        <dbReference type="ARBA" id="ARBA00023157"/>
    </source>
</evidence>
<protein>
    <recommendedName>
        <fullName evidence="3">Beta-2-glycoprotein 1</fullName>
    </recommendedName>
    <alternativeName>
        <fullName evidence="11">Apolipoprotein H</fullName>
    </alternativeName>
    <alternativeName>
        <fullName evidence="12">Beta-2-glycoprotein I</fullName>
    </alternativeName>
</protein>
<keyword evidence="10" id="KW-0325">Glycoprotein</keyword>
<dbReference type="InterPro" id="IPR050350">
    <property type="entry name" value="Compl-Cell_Adhes-Reg"/>
</dbReference>
<dbReference type="RefSeq" id="XP_034275761.1">
    <property type="nucleotide sequence ID" value="XM_034419870.1"/>
</dbReference>
<evidence type="ECO:0000256" key="10">
    <source>
        <dbReference type="ARBA" id="ARBA00023180"/>
    </source>
</evidence>
<dbReference type="PANTHER" id="PTHR19325">
    <property type="entry name" value="COMPLEMENT COMPONENT-RELATED SUSHI DOMAIN-CONTAINING"/>
    <property type="match status" value="1"/>
</dbReference>
<evidence type="ECO:0000256" key="11">
    <source>
        <dbReference type="ARBA" id="ARBA00029855"/>
    </source>
</evidence>
<evidence type="ECO:0000259" key="15">
    <source>
        <dbReference type="PROSITE" id="PS50923"/>
    </source>
</evidence>
<organism evidence="16 17">
    <name type="scientific">Pantherophis guttatus</name>
    <name type="common">Corn snake</name>
    <name type="synonym">Elaphe guttata</name>
    <dbReference type="NCBI Taxonomy" id="94885"/>
    <lineage>
        <taxon>Eukaryota</taxon>
        <taxon>Metazoa</taxon>
        <taxon>Chordata</taxon>
        <taxon>Craniata</taxon>
        <taxon>Vertebrata</taxon>
        <taxon>Euteleostomi</taxon>
        <taxon>Lepidosauria</taxon>
        <taxon>Squamata</taxon>
        <taxon>Bifurcata</taxon>
        <taxon>Unidentata</taxon>
        <taxon>Episquamata</taxon>
        <taxon>Toxicofera</taxon>
        <taxon>Serpentes</taxon>
        <taxon>Colubroidea</taxon>
        <taxon>Colubridae</taxon>
        <taxon>Colubrinae</taxon>
        <taxon>Pantherophis</taxon>
    </lineage>
</organism>
<keyword evidence="7" id="KW-0732">Signal</keyword>
<evidence type="ECO:0000256" key="4">
    <source>
        <dbReference type="ARBA" id="ARBA00022525"/>
    </source>
</evidence>
<dbReference type="KEGG" id="pgut:117666865"/>
<dbReference type="GO" id="GO:0005576">
    <property type="term" value="C:extracellular region"/>
    <property type="evidence" value="ECO:0007669"/>
    <property type="project" value="UniProtKB-SubCell"/>
</dbReference>
<evidence type="ECO:0000256" key="13">
    <source>
        <dbReference type="PROSITE-ProRule" id="PRU00302"/>
    </source>
</evidence>